<dbReference type="Proteomes" id="UP000250434">
    <property type="component" value="Chromosome"/>
</dbReference>
<keyword evidence="2" id="KW-1185">Reference proteome</keyword>
<reference evidence="1 2" key="1">
    <citation type="submission" date="2016-04" db="EMBL/GenBank/DDBJ databases">
        <title>Complete genome sequence and analysis of deep-sea sediment isolate, Amycolatopsis sp. WP1.</title>
        <authorList>
            <person name="Wang H."/>
            <person name="Chen S."/>
            <person name="Wu Q."/>
        </authorList>
    </citation>
    <scope>NUCLEOTIDE SEQUENCE [LARGE SCALE GENOMIC DNA]</scope>
    <source>
        <strain evidence="1 2">WP1</strain>
    </source>
</reference>
<sequence>MPEHSPPVSTRRYEAYSHQALKAEVEAGNDPGEAGVIGGQWDELAGRFHESAQALTALLEHSREHWSGAGGEALRGVLTQAARWSGEVAGVSTSVGGSVSAQAEIAARAKAEMPEPVEYDPAGMIRAAAASGNLLALAGLPAAMEETKAAAEAARQKAIDVLNARDAALRDAIPVQQSFTPPPHLTSP</sequence>
<evidence type="ECO:0000313" key="2">
    <source>
        <dbReference type="Proteomes" id="UP000250434"/>
    </source>
</evidence>
<name>A0A344LJ79_9PSEU</name>
<protein>
    <submittedName>
        <fullName evidence="1">PE-PGRS family protein</fullName>
    </submittedName>
</protein>
<dbReference type="AlphaFoldDB" id="A0A344LJ79"/>
<organism evidence="1 2">
    <name type="scientific">Amycolatopsis albispora</name>
    <dbReference type="NCBI Taxonomy" id="1804986"/>
    <lineage>
        <taxon>Bacteria</taxon>
        <taxon>Bacillati</taxon>
        <taxon>Actinomycetota</taxon>
        <taxon>Actinomycetes</taxon>
        <taxon>Pseudonocardiales</taxon>
        <taxon>Pseudonocardiaceae</taxon>
        <taxon>Amycolatopsis</taxon>
    </lineage>
</organism>
<accession>A0A344LJ79</accession>
<dbReference type="OrthoDB" id="3664672at2"/>
<dbReference type="Gene3D" id="1.20.1260.20">
    <property type="entry name" value="PPE superfamily"/>
    <property type="match status" value="1"/>
</dbReference>
<evidence type="ECO:0000313" key="1">
    <source>
        <dbReference type="EMBL" id="AXB48103.1"/>
    </source>
</evidence>
<dbReference type="KEGG" id="aab:A4R43_41395"/>
<proteinExistence type="predicted"/>
<dbReference type="InterPro" id="IPR038332">
    <property type="entry name" value="PPE_sf"/>
</dbReference>
<dbReference type="EMBL" id="CP015163">
    <property type="protein sequence ID" value="AXB48103.1"/>
    <property type="molecule type" value="Genomic_DNA"/>
</dbReference>
<dbReference type="RefSeq" id="WP_113697171.1">
    <property type="nucleotide sequence ID" value="NZ_CP015163.1"/>
</dbReference>
<gene>
    <name evidence="1" type="ORF">A4R43_41395</name>
</gene>
<dbReference type="SUPFAM" id="SSF140459">
    <property type="entry name" value="PE/PPE dimer-like"/>
    <property type="match status" value="1"/>
</dbReference>